<keyword evidence="11" id="KW-1185">Reference proteome</keyword>
<dbReference type="CDD" id="cd07990">
    <property type="entry name" value="LPLAT_LCLAT1-like"/>
    <property type="match status" value="1"/>
</dbReference>
<dbReference type="EMBL" id="JBBPBN010000140">
    <property type="protein sequence ID" value="KAK8975664.1"/>
    <property type="molecule type" value="Genomic_DNA"/>
</dbReference>
<dbReference type="InterPro" id="IPR002123">
    <property type="entry name" value="Plipid/glycerol_acylTrfase"/>
</dbReference>
<comment type="pathway">
    <text evidence="3">Lipid metabolism.</text>
</comment>
<organism evidence="10 11">
    <name type="scientific">Hibiscus sabdariffa</name>
    <name type="common">roselle</name>
    <dbReference type="NCBI Taxonomy" id="183260"/>
    <lineage>
        <taxon>Eukaryota</taxon>
        <taxon>Viridiplantae</taxon>
        <taxon>Streptophyta</taxon>
        <taxon>Embryophyta</taxon>
        <taxon>Tracheophyta</taxon>
        <taxon>Spermatophyta</taxon>
        <taxon>Magnoliopsida</taxon>
        <taxon>eudicotyledons</taxon>
        <taxon>Gunneridae</taxon>
        <taxon>Pentapetalae</taxon>
        <taxon>rosids</taxon>
        <taxon>malvids</taxon>
        <taxon>Malvales</taxon>
        <taxon>Malvaceae</taxon>
        <taxon>Malvoideae</taxon>
        <taxon>Hibiscus</taxon>
    </lineage>
</organism>
<evidence type="ECO:0000256" key="3">
    <source>
        <dbReference type="ARBA" id="ARBA00005189"/>
    </source>
</evidence>
<name>A0ABR2NHJ9_9ROSI</name>
<comment type="pathway">
    <text evidence="2">Phospholipid metabolism; CDP-diacylglycerol biosynthesis; CDP-diacylglycerol from sn-glycerol 3-phosphate: step 2/3.</text>
</comment>
<accession>A0ABR2NHJ9</accession>
<evidence type="ECO:0000313" key="10">
    <source>
        <dbReference type="EMBL" id="KAK8975664.1"/>
    </source>
</evidence>
<dbReference type="SMART" id="SM00563">
    <property type="entry name" value="PlsC"/>
    <property type="match status" value="1"/>
</dbReference>
<proteinExistence type="inferred from homology"/>
<feature type="transmembrane region" description="Helical" evidence="8">
    <location>
        <begin position="95"/>
        <end position="114"/>
    </location>
</feature>
<protein>
    <recommendedName>
        <fullName evidence="5">1-acylglycerol-3-phosphate O-acyltransferase</fullName>
        <ecNumber evidence="5">2.3.1.51</ecNumber>
    </recommendedName>
</protein>
<feature type="domain" description="Phospholipid/glycerol acyltransferase" evidence="9">
    <location>
        <begin position="171"/>
        <end position="285"/>
    </location>
</feature>
<keyword evidence="8" id="KW-0472">Membrane</keyword>
<evidence type="ECO:0000256" key="8">
    <source>
        <dbReference type="SAM" id="Phobius"/>
    </source>
</evidence>
<dbReference type="SUPFAM" id="SSF69593">
    <property type="entry name" value="Glycerol-3-phosphate (1)-acyltransferase"/>
    <property type="match status" value="1"/>
</dbReference>
<evidence type="ECO:0000256" key="2">
    <source>
        <dbReference type="ARBA" id="ARBA00004728"/>
    </source>
</evidence>
<evidence type="ECO:0000259" key="9">
    <source>
        <dbReference type="SMART" id="SM00563"/>
    </source>
</evidence>
<keyword evidence="8" id="KW-0812">Transmembrane</keyword>
<comment type="similarity">
    <text evidence="4">Belongs to the 1-acyl-sn-glycerol-3-phosphate acyltransferase family.</text>
</comment>
<dbReference type="PANTHER" id="PTHR10983:SF16">
    <property type="entry name" value="LYSOCARDIOLIPIN ACYLTRANSFERASE 1"/>
    <property type="match status" value="1"/>
</dbReference>
<keyword evidence="7" id="KW-0012">Acyltransferase</keyword>
<keyword evidence="6" id="KW-0808">Transferase</keyword>
<comment type="catalytic activity">
    <reaction evidence="1">
        <text>a 1-acyl-sn-glycero-3-phosphate + an acyl-CoA = a 1,2-diacyl-sn-glycero-3-phosphate + CoA</text>
        <dbReference type="Rhea" id="RHEA:19709"/>
        <dbReference type="ChEBI" id="CHEBI:57287"/>
        <dbReference type="ChEBI" id="CHEBI:57970"/>
        <dbReference type="ChEBI" id="CHEBI:58342"/>
        <dbReference type="ChEBI" id="CHEBI:58608"/>
        <dbReference type="EC" id="2.3.1.51"/>
    </reaction>
</comment>
<reference evidence="10 11" key="1">
    <citation type="journal article" date="2024" name="G3 (Bethesda)">
        <title>Genome assembly of Hibiscus sabdariffa L. provides insights into metabolisms of medicinal natural products.</title>
        <authorList>
            <person name="Kim T."/>
        </authorList>
    </citation>
    <scope>NUCLEOTIDE SEQUENCE [LARGE SCALE GENOMIC DNA]</scope>
    <source>
        <strain evidence="10">TK-2024</strain>
        <tissue evidence="10">Old leaves</tissue>
    </source>
</reference>
<keyword evidence="8" id="KW-1133">Transmembrane helix</keyword>
<sequence>MSLPFTIILITGTPTPSKPQNPIPIILPSIIDISLRKKEKRNSPFSSHFSLFQVTRFEAAERGHFEQLPEPEMEVCKPLKSDDKLKHRPLTPYRFFRGLVCLTVFLSTAFMLLAYLGPGAVLLRYLSIHYSRKATSFFFGLWLSMWPFLFEKINGTKVVFSGDNVPQKERVLIIVNHRTEVDWMYLWDLAMRKGCLGYIKYVLKSSLMKLPVLGWGFHILEFISVDRKWETDETIMHQMLSTFKNPQDPLWLALFPEGTDFTEAKCKKSQEYAAEVGLPVLTNVLLPKTRGFCLCLEALRGSFDAVYDLTIAYKHQCPFFLDNVFGVDPSEVHIHVKRVPVDEIPASNAEAAAWLIERFKAKDQLLTDFKSQGHFHEQVDEEELCTQKSLLNLGVIIGLTTIFTYLTLCTRVWKVYVGLACLYLAYITHYKIHPNPLLSSAKRQLCGKGKKDE</sequence>
<evidence type="ECO:0000256" key="4">
    <source>
        <dbReference type="ARBA" id="ARBA00008655"/>
    </source>
</evidence>
<dbReference type="Proteomes" id="UP001396334">
    <property type="component" value="Unassembled WGS sequence"/>
</dbReference>
<dbReference type="EC" id="2.3.1.51" evidence="5"/>
<evidence type="ECO:0000256" key="5">
    <source>
        <dbReference type="ARBA" id="ARBA00013211"/>
    </source>
</evidence>
<gene>
    <name evidence="10" type="ORF">V6N11_021515</name>
</gene>
<evidence type="ECO:0000256" key="1">
    <source>
        <dbReference type="ARBA" id="ARBA00001141"/>
    </source>
</evidence>
<dbReference type="Pfam" id="PF01553">
    <property type="entry name" value="Acyltransferase"/>
    <property type="match status" value="1"/>
</dbReference>
<dbReference type="PANTHER" id="PTHR10983">
    <property type="entry name" value="1-ACYLGLYCEROL-3-PHOSPHATE ACYLTRANSFERASE-RELATED"/>
    <property type="match status" value="1"/>
</dbReference>
<evidence type="ECO:0000313" key="11">
    <source>
        <dbReference type="Proteomes" id="UP001396334"/>
    </source>
</evidence>
<evidence type="ECO:0000256" key="6">
    <source>
        <dbReference type="ARBA" id="ARBA00022679"/>
    </source>
</evidence>
<dbReference type="InterPro" id="IPR032098">
    <property type="entry name" value="Acyltransf_C"/>
</dbReference>
<dbReference type="Pfam" id="PF16076">
    <property type="entry name" value="Acyltransf_C"/>
    <property type="match status" value="1"/>
</dbReference>
<comment type="caution">
    <text evidence="10">The sequence shown here is derived from an EMBL/GenBank/DDBJ whole genome shotgun (WGS) entry which is preliminary data.</text>
</comment>
<evidence type="ECO:0000256" key="7">
    <source>
        <dbReference type="ARBA" id="ARBA00023315"/>
    </source>
</evidence>